<dbReference type="EMBL" id="CP019699">
    <property type="protein sequence ID" value="AQS54715.1"/>
    <property type="molecule type" value="Genomic_DNA"/>
</dbReference>
<evidence type="ECO:0000256" key="13">
    <source>
        <dbReference type="ARBA" id="ARBA00042864"/>
    </source>
</evidence>
<evidence type="ECO:0000259" key="16">
    <source>
        <dbReference type="PROSITE" id="PS50975"/>
    </source>
</evidence>
<evidence type="ECO:0000256" key="4">
    <source>
        <dbReference type="ARBA" id="ARBA00013255"/>
    </source>
</evidence>
<dbReference type="FunFam" id="3.40.50.20:FF:000006">
    <property type="entry name" value="Phosphoribosylamine--glycine ligase, chloroplastic"/>
    <property type="match status" value="1"/>
</dbReference>
<feature type="domain" description="ATP-grasp" evidence="16">
    <location>
        <begin position="107"/>
        <end position="313"/>
    </location>
</feature>
<dbReference type="GO" id="GO:0009113">
    <property type="term" value="P:purine nucleobase biosynthetic process"/>
    <property type="evidence" value="ECO:0007669"/>
    <property type="project" value="InterPro"/>
</dbReference>
<dbReference type="Pfam" id="PF02843">
    <property type="entry name" value="GARS_C"/>
    <property type="match status" value="1"/>
</dbReference>
<dbReference type="PROSITE" id="PS00184">
    <property type="entry name" value="GARS"/>
    <property type="match status" value="1"/>
</dbReference>
<sequence>MRVLVVGGGGREHALCWKLKQSPRVEEIFCAPGNGGIADIATCVDIDADDFAALAQLVEKEGIGYTVVGPEQPLIDGIVDDFRDRGLAIFGPNRKAAQVEGSKSFAKDLMAKYDIPTAAYRTFSDFTSARKYVHEVGAPIVIKADGLAAGKGVTVAKTLEEAEAALERVMKNRVFGGAGGEVVIEECLSGEELSLMAFVSGRTVLPMVVAQDHKPAYDGDNGPNTGGMGAYSPVPQIGSDVVQQAVRDILQPMADAMAAEGLDYRGVLYAGLMVTAEGPKVIEFNARFGDPETQVVLPRLRSDLLEVLSATSEGRLDRVELEWEEQSALCVVLASGGYPGSYEKGFPISGLSPDIEADVKVFHAGTRTRRGQFVTDGGRVLGVTALGTDLVEAREKAYAAVDGIHFSGRHYRRDIGHKAIVMQHL</sequence>
<comment type="cofactor">
    <cofactor evidence="1">
        <name>Mn(2+)</name>
        <dbReference type="ChEBI" id="CHEBI:29035"/>
    </cofactor>
</comment>
<comment type="pathway">
    <text evidence="3 14">Purine metabolism; IMP biosynthesis via de novo pathway; N(1)-(5-phospho-D-ribosyl)glycinamide from 5-phospho-alpha-D-ribose 1-diphosphate: step 2/2.</text>
</comment>
<dbReference type="FunFam" id="3.30.1490.20:FF:000006">
    <property type="entry name" value="phosphoribosylamine--glycine ligase, chloroplastic-like"/>
    <property type="match status" value="1"/>
</dbReference>
<dbReference type="InterPro" id="IPR000115">
    <property type="entry name" value="PRibGlycinamide_synth"/>
</dbReference>
<dbReference type="SUPFAM" id="SSF52440">
    <property type="entry name" value="PreATP-grasp domain"/>
    <property type="match status" value="1"/>
</dbReference>
<evidence type="ECO:0000256" key="7">
    <source>
        <dbReference type="ARBA" id="ARBA00022741"/>
    </source>
</evidence>
<dbReference type="KEGG" id="ntr:B0W44_01935"/>
<dbReference type="GO" id="GO:0006189">
    <property type="term" value="P:'de novo' IMP biosynthetic process"/>
    <property type="evidence" value="ECO:0007669"/>
    <property type="project" value="UniProtKB-UniRule"/>
</dbReference>
<dbReference type="Gene3D" id="3.30.1490.20">
    <property type="entry name" value="ATP-grasp fold, A domain"/>
    <property type="match status" value="1"/>
</dbReference>
<dbReference type="FunFam" id="3.30.470.20:FF:000018">
    <property type="entry name" value="Trifunctional purine biosynthetic protein adenosine-3"/>
    <property type="match status" value="1"/>
</dbReference>
<dbReference type="PANTHER" id="PTHR43472:SF1">
    <property type="entry name" value="PHOSPHORIBOSYLAMINE--GLYCINE LIGASE, CHLOROPLASTIC"/>
    <property type="match status" value="1"/>
</dbReference>
<dbReference type="SUPFAM" id="SSF51246">
    <property type="entry name" value="Rudiment single hybrid motif"/>
    <property type="match status" value="1"/>
</dbReference>
<keyword evidence="7 15" id="KW-0547">Nucleotide-binding</keyword>
<keyword evidence="8 14" id="KW-0658">Purine biosynthesis</keyword>
<evidence type="ECO:0000256" key="3">
    <source>
        <dbReference type="ARBA" id="ARBA00005174"/>
    </source>
</evidence>
<dbReference type="PANTHER" id="PTHR43472">
    <property type="entry name" value="PHOSPHORIBOSYLAMINE--GLYCINE LIGASE"/>
    <property type="match status" value="1"/>
</dbReference>
<evidence type="ECO:0000256" key="11">
    <source>
        <dbReference type="ARBA" id="ARBA00038345"/>
    </source>
</evidence>
<dbReference type="Gene3D" id="3.40.50.20">
    <property type="match status" value="1"/>
</dbReference>
<evidence type="ECO:0000256" key="6">
    <source>
        <dbReference type="ARBA" id="ARBA00022723"/>
    </source>
</evidence>
<dbReference type="Proteomes" id="UP000188603">
    <property type="component" value="Chromosome"/>
</dbReference>
<evidence type="ECO:0000256" key="1">
    <source>
        <dbReference type="ARBA" id="ARBA00001936"/>
    </source>
</evidence>
<dbReference type="STRING" id="1471761.B0W44_01935"/>
<dbReference type="InterPro" id="IPR037123">
    <property type="entry name" value="PRibGlycinamide_synth_C_sf"/>
</dbReference>
<evidence type="ECO:0000256" key="15">
    <source>
        <dbReference type="PROSITE-ProRule" id="PRU00409"/>
    </source>
</evidence>
<evidence type="ECO:0000256" key="14">
    <source>
        <dbReference type="HAMAP-Rule" id="MF_00138"/>
    </source>
</evidence>
<dbReference type="EC" id="6.3.4.13" evidence="4 14"/>
<evidence type="ECO:0000256" key="2">
    <source>
        <dbReference type="ARBA" id="ARBA00001946"/>
    </source>
</evidence>
<dbReference type="GO" id="GO:0004637">
    <property type="term" value="F:phosphoribosylamine-glycine ligase activity"/>
    <property type="evidence" value="ECO:0007669"/>
    <property type="project" value="UniProtKB-UniRule"/>
</dbReference>
<dbReference type="FunFam" id="3.90.600.10:FF:000001">
    <property type="entry name" value="Trifunctional purine biosynthetic protein adenosine-3"/>
    <property type="match status" value="1"/>
</dbReference>
<dbReference type="PROSITE" id="PS50975">
    <property type="entry name" value="ATP_GRASP"/>
    <property type="match status" value="1"/>
</dbReference>
<dbReference type="InterPro" id="IPR020561">
    <property type="entry name" value="PRibGlycinamid_synth_ATP-grasp"/>
</dbReference>
<proteinExistence type="inferred from homology"/>
<dbReference type="InterPro" id="IPR020562">
    <property type="entry name" value="PRibGlycinamide_synth_N"/>
</dbReference>
<dbReference type="InterPro" id="IPR011054">
    <property type="entry name" value="Rudment_hybrid_motif"/>
</dbReference>
<dbReference type="NCBIfam" id="TIGR00877">
    <property type="entry name" value="purD"/>
    <property type="match status" value="1"/>
</dbReference>
<dbReference type="InterPro" id="IPR020560">
    <property type="entry name" value="PRibGlycinamide_synth_C-dom"/>
</dbReference>
<keyword evidence="9 15" id="KW-0067">ATP-binding</keyword>
<dbReference type="AlphaFoldDB" id="A0A1U9K3V3"/>
<dbReference type="Gene3D" id="3.90.600.10">
    <property type="entry name" value="Phosphoribosylglycinamide synthetase, C-terminal domain"/>
    <property type="match status" value="1"/>
</dbReference>
<dbReference type="InterPro" id="IPR011761">
    <property type="entry name" value="ATP-grasp"/>
</dbReference>
<evidence type="ECO:0000256" key="5">
    <source>
        <dbReference type="ARBA" id="ARBA00022598"/>
    </source>
</evidence>
<dbReference type="GO" id="GO:0046872">
    <property type="term" value="F:metal ion binding"/>
    <property type="evidence" value="ECO:0007669"/>
    <property type="project" value="UniProtKB-KW"/>
</dbReference>
<dbReference type="Gene3D" id="3.30.470.20">
    <property type="entry name" value="ATP-grasp fold, B domain"/>
    <property type="match status" value="1"/>
</dbReference>
<comment type="similarity">
    <text evidence="11 14">Belongs to the GARS family.</text>
</comment>
<gene>
    <name evidence="14" type="primary">purD</name>
    <name evidence="17" type="ORF">B0W44_01935</name>
</gene>
<name>A0A1U9K3V3_9BACL</name>
<evidence type="ECO:0000256" key="8">
    <source>
        <dbReference type="ARBA" id="ARBA00022755"/>
    </source>
</evidence>
<protein>
    <recommendedName>
        <fullName evidence="4 14">Phosphoribosylamine--glycine ligase</fullName>
        <ecNumber evidence="4 14">6.3.4.13</ecNumber>
    </recommendedName>
    <alternativeName>
        <fullName evidence="14">GARS</fullName>
    </alternativeName>
    <alternativeName>
        <fullName evidence="12 14">Glycinamide ribonucleotide synthetase</fullName>
    </alternativeName>
    <alternativeName>
        <fullName evidence="13 14">Phosphoribosylglycinamide synthetase</fullName>
    </alternativeName>
</protein>
<keyword evidence="18" id="KW-1185">Reference proteome</keyword>
<dbReference type="GO" id="GO:0005524">
    <property type="term" value="F:ATP binding"/>
    <property type="evidence" value="ECO:0007669"/>
    <property type="project" value="UniProtKB-UniRule"/>
</dbReference>
<evidence type="ECO:0000313" key="18">
    <source>
        <dbReference type="Proteomes" id="UP000188603"/>
    </source>
</evidence>
<dbReference type="Pfam" id="PF01071">
    <property type="entry name" value="GARS_A"/>
    <property type="match status" value="1"/>
</dbReference>
<dbReference type="InterPro" id="IPR020559">
    <property type="entry name" value="PRibGlycinamide_synth_CS"/>
</dbReference>
<keyword evidence="5 14" id="KW-0436">Ligase</keyword>
<dbReference type="SMART" id="SM01209">
    <property type="entry name" value="GARS_A"/>
    <property type="match status" value="1"/>
</dbReference>
<dbReference type="OrthoDB" id="9807240at2"/>
<comment type="cofactor">
    <cofactor evidence="2">
        <name>Mg(2+)</name>
        <dbReference type="ChEBI" id="CHEBI:18420"/>
    </cofactor>
</comment>
<keyword evidence="6" id="KW-0479">Metal-binding</keyword>
<evidence type="ECO:0000256" key="10">
    <source>
        <dbReference type="ARBA" id="ARBA00023211"/>
    </source>
</evidence>
<dbReference type="InterPro" id="IPR016185">
    <property type="entry name" value="PreATP-grasp_dom_sf"/>
</dbReference>
<keyword evidence="10" id="KW-0464">Manganese</keyword>
<evidence type="ECO:0000313" key="17">
    <source>
        <dbReference type="EMBL" id="AQS54715.1"/>
    </source>
</evidence>
<organism evidence="17 18">
    <name type="scientific">Novibacillus thermophilus</name>
    <dbReference type="NCBI Taxonomy" id="1471761"/>
    <lineage>
        <taxon>Bacteria</taxon>
        <taxon>Bacillati</taxon>
        <taxon>Bacillota</taxon>
        <taxon>Bacilli</taxon>
        <taxon>Bacillales</taxon>
        <taxon>Thermoactinomycetaceae</taxon>
        <taxon>Novibacillus</taxon>
    </lineage>
</organism>
<accession>A0A1U9K3V3</accession>
<evidence type="ECO:0000256" key="9">
    <source>
        <dbReference type="ARBA" id="ARBA00022840"/>
    </source>
</evidence>
<dbReference type="UniPathway" id="UPA00074">
    <property type="reaction ID" value="UER00125"/>
</dbReference>
<dbReference type="HAMAP" id="MF_00138">
    <property type="entry name" value="GARS"/>
    <property type="match status" value="1"/>
</dbReference>
<dbReference type="SMART" id="SM01210">
    <property type="entry name" value="GARS_C"/>
    <property type="match status" value="1"/>
</dbReference>
<reference evidence="17 18" key="1">
    <citation type="journal article" date="2015" name="Int. J. Syst. Evol. Microbiol.">
        <title>Novibacillus thermophilus gen. nov., sp. nov., a Gram-staining-negative and moderately thermophilic member of the family Thermoactinomycetaceae.</title>
        <authorList>
            <person name="Yang G."/>
            <person name="Chen J."/>
            <person name="Zhou S."/>
        </authorList>
    </citation>
    <scope>NUCLEOTIDE SEQUENCE [LARGE SCALE GENOMIC DNA]</scope>
    <source>
        <strain evidence="17 18">SG-1</strain>
    </source>
</reference>
<dbReference type="Pfam" id="PF02844">
    <property type="entry name" value="GARS_N"/>
    <property type="match status" value="1"/>
</dbReference>
<dbReference type="RefSeq" id="WP_077718535.1">
    <property type="nucleotide sequence ID" value="NZ_CP019699.1"/>
</dbReference>
<dbReference type="InterPro" id="IPR013815">
    <property type="entry name" value="ATP_grasp_subdomain_1"/>
</dbReference>
<evidence type="ECO:0000256" key="12">
    <source>
        <dbReference type="ARBA" id="ARBA00042242"/>
    </source>
</evidence>
<dbReference type="SUPFAM" id="SSF56059">
    <property type="entry name" value="Glutathione synthetase ATP-binding domain-like"/>
    <property type="match status" value="1"/>
</dbReference>
<comment type="catalytic activity">
    <reaction evidence="14">
        <text>5-phospho-beta-D-ribosylamine + glycine + ATP = N(1)-(5-phospho-beta-D-ribosyl)glycinamide + ADP + phosphate + H(+)</text>
        <dbReference type="Rhea" id="RHEA:17453"/>
        <dbReference type="ChEBI" id="CHEBI:15378"/>
        <dbReference type="ChEBI" id="CHEBI:30616"/>
        <dbReference type="ChEBI" id="CHEBI:43474"/>
        <dbReference type="ChEBI" id="CHEBI:57305"/>
        <dbReference type="ChEBI" id="CHEBI:58681"/>
        <dbReference type="ChEBI" id="CHEBI:143788"/>
        <dbReference type="ChEBI" id="CHEBI:456216"/>
        <dbReference type="EC" id="6.3.4.13"/>
    </reaction>
</comment>